<comment type="caution">
    <text evidence="1">The sequence shown here is derived from an EMBL/GenBank/DDBJ whole genome shotgun (WGS) entry which is preliminary data.</text>
</comment>
<dbReference type="InterPro" id="IPR027417">
    <property type="entry name" value="P-loop_NTPase"/>
</dbReference>
<keyword evidence="1" id="KW-0547">Nucleotide-binding</keyword>
<reference evidence="1 2" key="1">
    <citation type="submission" date="2020-01" db="EMBL/GenBank/DDBJ databases">
        <title>Genomes of bacteria type strains.</title>
        <authorList>
            <person name="Chen J."/>
            <person name="Zhu S."/>
            <person name="Chen J."/>
        </authorList>
    </citation>
    <scope>NUCLEOTIDE SEQUENCE [LARGE SCALE GENOMIC DNA]</scope>
    <source>
        <strain evidence="1 2">KCTC 52919</strain>
    </source>
</reference>
<dbReference type="EMBL" id="JAAAMJ010000010">
    <property type="protein sequence ID" value="NDV87713.1"/>
    <property type="molecule type" value="Genomic_DNA"/>
</dbReference>
<protein>
    <submittedName>
        <fullName evidence="1">DNA helicase</fullName>
    </submittedName>
</protein>
<dbReference type="Proteomes" id="UP000476332">
    <property type="component" value="Unassembled WGS sequence"/>
</dbReference>
<dbReference type="RefSeq" id="WP_163044466.1">
    <property type="nucleotide sequence ID" value="NZ_JAAAMJ010000010.1"/>
</dbReference>
<keyword evidence="1" id="KW-0347">Helicase</keyword>
<proteinExistence type="predicted"/>
<gene>
    <name evidence="1" type="ORF">GTW51_13485</name>
</gene>
<evidence type="ECO:0000313" key="1">
    <source>
        <dbReference type="EMBL" id="NDV87713.1"/>
    </source>
</evidence>
<keyword evidence="1" id="KW-0067">ATP-binding</keyword>
<organism evidence="1 2">
    <name type="scientific">Aurantimonas aggregata</name>
    <dbReference type="NCBI Taxonomy" id="2047720"/>
    <lineage>
        <taxon>Bacteria</taxon>
        <taxon>Pseudomonadati</taxon>
        <taxon>Pseudomonadota</taxon>
        <taxon>Alphaproteobacteria</taxon>
        <taxon>Hyphomicrobiales</taxon>
        <taxon>Aurantimonadaceae</taxon>
        <taxon>Aurantimonas</taxon>
    </lineage>
</organism>
<evidence type="ECO:0000313" key="2">
    <source>
        <dbReference type="Proteomes" id="UP000476332"/>
    </source>
</evidence>
<dbReference type="AlphaFoldDB" id="A0A6L9MIQ9"/>
<dbReference type="GO" id="GO:0004386">
    <property type="term" value="F:helicase activity"/>
    <property type="evidence" value="ECO:0007669"/>
    <property type="project" value="UniProtKB-KW"/>
</dbReference>
<dbReference type="NCBIfam" id="NF004629">
    <property type="entry name" value="PRK05973.1"/>
    <property type="match status" value="1"/>
</dbReference>
<accession>A0A6L9MIQ9</accession>
<dbReference type="SUPFAM" id="SSF52540">
    <property type="entry name" value="P-loop containing nucleoside triphosphate hydrolases"/>
    <property type="match status" value="1"/>
</dbReference>
<name>A0A6L9MIQ9_9HYPH</name>
<dbReference type="Gene3D" id="3.40.50.300">
    <property type="entry name" value="P-loop containing nucleotide triphosphate hydrolases"/>
    <property type="match status" value="1"/>
</dbReference>
<sequence>MRLSAPVYQLKRRARLLARNETITLAEALDRVARDEGFATWSLLASRLAADPPEKPMLSQLSDGDLLLLGGRPGHGKTLAGLQLLIDAAREGRRAVFFTLEYSDRETRARIGSLEAGGGGVGDRLEIVAADDICADTIVQHLAGSPAGTVAVVDYLQILDQQRQKPALSDQIRTLAGFSRESGAILAFIAQIDRSFDPERSPMPGIGDIRLPNAVDLGSFSKACFLHGGAVRWQAIA</sequence>
<keyword evidence="1" id="KW-0378">Hydrolase</keyword>
<keyword evidence="2" id="KW-1185">Reference proteome</keyword>